<dbReference type="PROSITE" id="PS51534">
    <property type="entry name" value="SEFIR"/>
    <property type="match status" value="1"/>
</dbReference>
<dbReference type="Gene3D" id="3.40.50.10140">
    <property type="entry name" value="Toll/interleukin-1 receptor homology (TIR) domain"/>
    <property type="match status" value="1"/>
</dbReference>
<evidence type="ECO:0000313" key="3">
    <source>
        <dbReference type="Proteomes" id="UP001501666"/>
    </source>
</evidence>
<accession>A0ABP6ECX2</accession>
<name>A0ABP6ECX2_9ACTN</name>
<organism evidence="2 3">
    <name type="scientific">Nonomuraea recticatena</name>
    <dbReference type="NCBI Taxonomy" id="46178"/>
    <lineage>
        <taxon>Bacteria</taxon>
        <taxon>Bacillati</taxon>
        <taxon>Actinomycetota</taxon>
        <taxon>Actinomycetes</taxon>
        <taxon>Streptosporangiales</taxon>
        <taxon>Streptosporangiaceae</taxon>
        <taxon>Nonomuraea</taxon>
    </lineage>
</organism>
<dbReference type="InterPro" id="IPR013568">
    <property type="entry name" value="SEFIR_dom"/>
</dbReference>
<sequence>MFISYSHAPGETHKKKVLELSEWLRGKRPPVDSWLDQYVTSPSQGWPAWCIDEMGKADYVLAVCEAKYKECFDRHQPLNIGRGVAWEGLIIVDWLYEHVVAGQVKVIPVVLSKDDMRNCPTVLKRFTIFNAGDTKDRIKLYQHLINQPAIVPAKLGKGAAAVAVKPNNPAPVNDARLKAFKYGARVRARTRTCRLYAEQLQTDVYVAEGSTGIVSQTSMVRDTWRWSVEWDASTLYLFGGGIGHVSKKNIETSGLTAEQVMTYLEVI</sequence>
<dbReference type="Proteomes" id="UP001501666">
    <property type="component" value="Unassembled WGS sequence"/>
</dbReference>
<protein>
    <recommendedName>
        <fullName evidence="1">SEFIR domain-containing protein</fullName>
    </recommendedName>
</protein>
<keyword evidence="3" id="KW-1185">Reference proteome</keyword>
<dbReference type="InterPro" id="IPR035897">
    <property type="entry name" value="Toll_tir_struct_dom_sf"/>
</dbReference>
<evidence type="ECO:0000259" key="1">
    <source>
        <dbReference type="PROSITE" id="PS51534"/>
    </source>
</evidence>
<evidence type="ECO:0000313" key="2">
    <source>
        <dbReference type="EMBL" id="GAA2665268.1"/>
    </source>
</evidence>
<reference evidence="3" key="1">
    <citation type="journal article" date="2019" name="Int. J. Syst. Evol. Microbiol.">
        <title>The Global Catalogue of Microorganisms (GCM) 10K type strain sequencing project: providing services to taxonomists for standard genome sequencing and annotation.</title>
        <authorList>
            <consortium name="The Broad Institute Genomics Platform"/>
            <consortium name="The Broad Institute Genome Sequencing Center for Infectious Disease"/>
            <person name="Wu L."/>
            <person name="Ma J."/>
        </authorList>
    </citation>
    <scope>NUCLEOTIDE SEQUENCE [LARGE SCALE GENOMIC DNA]</scope>
    <source>
        <strain evidence="3">JCM 6835</strain>
    </source>
</reference>
<comment type="caution">
    <text evidence="2">The sequence shown here is derived from an EMBL/GenBank/DDBJ whole genome shotgun (WGS) entry which is preliminary data.</text>
</comment>
<gene>
    <name evidence="2" type="ORF">GCM10010412_041430</name>
</gene>
<feature type="domain" description="SEFIR" evidence="1">
    <location>
        <begin position="1"/>
        <end position="140"/>
    </location>
</feature>
<dbReference type="EMBL" id="BAAATE010000010">
    <property type="protein sequence ID" value="GAA2665268.1"/>
    <property type="molecule type" value="Genomic_DNA"/>
</dbReference>
<proteinExistence type="predicted"/>